<protein>
    <submittedName>
        <fullName evidence="1">Uncharacterized protein</fullName>
    </submittedName>
</protein>
<reference evidence="1 2" key="1">
    <citation type="submission" date="2023-01" db="EMBL/GenBank/DDBJ databases">
        <authorList>
            <person name="Kreplak J."/>
        </authorList>
    </citation>
    <scope>NUCLEOTIDE SEQUENCE [LARGE SCALE GENOMIC DNA]</scope>
</reference>
<dbReference type="AlphaFoldDB" id="A0AAV0Z6D6"/>
<proteinExistence type="predicted"/>
<organism evidence="1 2">
    <name type="scientific">Vicia faba</name>
    <name type="common">Broad bean</name>
    <name type="synonym">Faba vulgaris</name>
    <dbReference type="NCBI Taxonomy" id="3906"/>
    <lineage>
        <taxon>Eukaryota</taxon>
        <taxon>Viridiplantae</taxon>
        <taxon>Streptophyta</taxon>
        <taxon>Embryophyta</taxon>
        <taxon>Tracheophyta</taxon>
        <taxon>Spermatophyta</taxon>
        <taxon>Magnoliopsida</taxon>
        <taxon>eudicotyledons</taxon>
        <taxon>Gunneridae</taxon>
        <taxon>Pentapetalae</taxon>
        <taxon>rosids</taxon>
        <taxon>fabids</taxon>
        <taxon>Fabales</taxon>
        <taxon>Fabaceae</taxon>
        <taxon>Papilionoideae</taxon>
        <taxon>50 kb inversion clade</taxon>
        <taxon>NPAAA clade</taxon>
        <taxon>Hologalegina</taxon>
        <taxon>IRL clade</taxon>
        <taxon>Fabeae</taxon>
        <taxon>Vicia</taxon>
    </lineage>
</organism>
<accession>A0AAV0Z6D6</accession>
<sequence length="226" mass="24105">MSSSHSHMFFQLCKHPTSSNCNTNLSAQTLISPANIFIFGNSLSQNNGSAASGSTLSSTFLHVVSNSLTSQNMFSTSSLSTSRNIISATVTSTISMTTDTSVVNASNTSCSSTCVMTSLSPTTSLFKFGSTPFLSISLPVSSSHSEPVETEIKPTIVYKISISVCIKYTPRSLLANRIDKREILSPYLRPSNLSTCTCASLLLRTTNSQSSCFRNPSPSHTTPSIT</sequence>
<evidence type="ECO:0000313" key="2">
    <source>
        <dbReference type="Proteomes" id="UP001157006"/>
    </source>
</evidence>
<gene>
    <name evidence="1" type="ORF">VFH_I071840</name>
</gene>
<dbReference type="EMBL" id="OX451735">
    <property type="protein sequence ID" value="CAI8593048.1"/>
    <property type="molecule type" value="Genomic_DNA"/>
</dbReference>
<evidence type="ECO:0000313" key="1">
    <source>
        <dbReference type="EMBL" id="CAI8593048.1"/>
    </source>
</evidence>
<name>A0AAV0Z6D6_VICFA</name>
<keyword evidence="2" id="KW-1185">Reference proteome</keyword>
<dbReference type="Proteomes" id="UP001157006">
    <property type="component" value="Chromosome 1S"/>
</dbReference>